<proteinExistence type="predicted"/>
<dbReference type="PROSITE" id="PS51352">
    <property type="entry name" value="THIOREDOXIN_2"/>
    <property type="match status" value="1"/>
</dbReference>
<dbReference type="AlphaFoldDB" id="A0A0H2RXS3"/>
<gene>
    <name evidence="4" type="ORF">SCHPADRAFT_907668</name>
</gene>
<feature type="region of interest" description="Disordered" evidence="1">
    <location>
        <begin position="329"/>
        <end position="414"/>
    </location>
</feature>
<dbReference type="STRING" id="27342.A0A0H2RXS3"/>
<name>A0A0H2RXS3_9AGAM</name>
<sequence>MMLPQLLALSLALAPNLVSAAIFPDNSLVKMIDAKGFKNAMKQNETSVVAFVAPWCGHCQAMAPEYSKAALGLYPLVPLYAVDCDAAKNKKLCADQGVKGFPTVKMFPRGKQLPPKDFEGPDRTASAFFYFAQRNIPHWSKKIHQFEDIEGNVNAEKIINRPRALLMNKSNKMPLLWMVLDNKYHDQISFFNHRDKKGRSSVKLGFEPGEDGQGKILIYPPGEKKPVMYKGILKHDSLSKFFDSILDGTADLSVANEEAATEEFIPDPEVLEIERQQEAEMLALAHGGFSDMIDFEAALKDTAAKNFHAQNGYPGMMGAAPNVDQKYLKKPAGEGQGESSSSSKSKKIRMPMTGDGGEIVMDVTSTVKGAKNQPQTPVPGAEQTEAAAAEEAPSPEPPVEAEAEPVPDHKKDEL</sequence>
<dbReference type="SUPFAM" id="SSF52833">
    <property type="entry name" value="Thioredoxin-like"/>
    <property type="match status" value="1"/>
</dbReference>
<feature type="signal peptide" evidence="2">
    <location>
        <begin position="1"/>
        <end position="20"/>
    </location>
</feature>
<dbReference type="Proteomes" id="UP000053477">
    <property type="component" value="Unassembled WGS sequence"/>
</dbReference>
<feature type="compositionally biased region" description="Polar residues" evidence="1">
    <location>
        <begin position="363"/>
        <end position="375"/>
    </location>
</feature>
<dbReference type="PANTHER" id="PTHR45815">
    <property type="entry name" value="PROTEIN DISULFIDE-ISOMERASE A6"/>
    <property type="match status" value="1"/>
</dbReference>
<evidence type="ECO:0000259" key="3">
    <source>
        <dbReference type="PROSITE" id="PS51352"/>
    </source>
</evidence>
<organism evidence="4 5">
    <name type="scientific">Schizopora paradoxa</name>
    <dbReference type="NCBI Taxonomy" id="27342"/>
    <lineage>
        <taxon>Eukaryota</taxon>
        <taxon>Fungi</taxon>
        <taxon>Dikarya</taxon>
        <taxon>Basidiomycota</taxon>
        <taxon>Agaricomycotina</taxon>
        <taxon>Agaricomycetes</taxon>
        <taxon>Hymenochaetales</taxon>
        <taxon>Schizoporaceae</taxon>
        <taxon>Schizopora</taxon>
    </lineage>
</organism>
<dbReference type="GO" id="GO:0005788">
    <property type="term" value="C:endoplasmic reticulum lumen"/>
    <property type="evidence" value="ECO:0007669"/>
    <property type="project" value="TreeGrafter"/>
</dbReference>
<keyword evidence="5" id="KW-1185">Reference proteome</keyword>
<dbReference type="OrthoDB" id="427280at2759"/>
<dbReference type="InterPro" id="IPR036249">
    <property type="entry name" value="Thioredoxin-like_sf"/>
</dbReference>
<protein>
    <recommendedName>
        <fullName evidence="3">Thioredoxin domain-containing protein</fullName>
    </recommendedName>
</protein>
<evidence type="ECO:0000256" key="2">
    <source>
        <dbReference type="SAM" id="SignalP"/>
    </source>
</evidence>
<dbReference type="GO" id="GO:0015035">
    <property type="term" value="F:protein-disulfide reductase activity"/>
    <property type="evidence" value="ECO:0007669"/>
    <property type="project" value="TreeGrafter"/>
</dbReference>
<feature type="compositionally biased region" description="Low complexity" evidence="1">
    <location>
        <begin position="378"/>
        <end position="392"/>
    </location>
</feature>
<dbReference type="Gene3D" id="3.40.30.10">
    <property type="entry name" value="Glutaredoxin"/>
    <property type="match status" value="1"/>
</dbReference>
<accession>A0A0H2RXS3</accession>
<dbReference type="Pfam" id="PF00085">
    <property type="entry name" value="Thioredoxin"/>
    <property type="match status" value="1"/>
</dbReference>
<feature type="domain" description="Thioredoxin" evidence="3">
    <location>
        <begin position="17"/>
        <end position="167"/>
    </location>
</feature>
<evidence type="ECO:0000256" key="1">
    <source>
        <dbReference type="SAM" id="MobiDB-lite"/>
    </source>
</evidence>
<keyword evidence="2" id="KW-0732">Signal</keyword>
<evidence type="ECO:0000313" key="5">
    <source>
        <dbReference type="Proteomes" id="UP000053477"/>
    </source>
</evidence>
<dbReference type="PANTHER" id="PTHR45815:SF3">
    <property type="entry name" value="PROTEIN DISULFIDE-ISOMERASE A6"/>
    <property type="match status" value="1"/>
</dbReference>
<evidence type="ECO:0000313" key="4">
    <source>
        <dbReference type="EMBL" id="KLO09566.1"/>
    </source>
</evidence>
<dbReference type="GO" id="GO:0034976">
    <property type="term" value="P:response to endoplasmic reticulum stress"/>
    <property type="evidence" value="ECO:0007669"/>
    <property type="project" value="TreeGrafter"/>
</dbReference>
<feature type="chain" id="PRO_5005202253" description="Thioredoxin domain-containing protein" evidence="2">
    <location>
        <begin position="21"/>
        <end position="414"/>
    </location>
</feature>
<dbReference type="EMBL" id="KQ086052">
    <property type="protein sequence ID" value="KLO09566.1"/>
    <property type="molecule type" value="Genomic_DNA"/>
</dbReference>
<dbReference type="InParanoid" id="A0A0H2RXS3"/>
<dbReference type="PRINTS" id="PR00421">
    <property type="entry name" value="THIOREDOXIN"/>
</dbReference>
<dbReference type="InterPro" id="IPR013766">
    <property type="entry name" value="Thioredoxin_domain"/>
</dbReference>
<reference evidence="4 5" key="1">
    <citation type="submission" date="2015-04" db="EMBL/GenBank/DDBJ databases">
        <title>Complete genome sequence of Schizopora paradoxa KUC8140, a cosmopolitan wood degrader in East Asia.</title>
        <authorList>
            <consortium name="DOE Joint Genome Institute"/>
            <person name="Min B."/>
            <person name="Park H."/>
            <person name="Jang Y."/>
            <person name="Kim J.-J."/>
            <person name="Kim K.H."/>
            <person name="Pangilinan J."/>
            <person name="Lipzen A."/>
            <person name="Riley R."/>
            <person name="Grigoriev I.V."/>
            <person name="Spatafora J.W."/>
            <person name="Choi I.-G."/>
        </authorList>
    </citation>
    <scope>NUCLEOTIDE SEQUENCE [LARGE SCALE GENOMIC DNA]</scope>
    <source>
        <strain evidence="4 5">KUC8140</strain>
    </source>
</reference>